<dbReference type="PIRSF" id="PIRSF036365">
    <property type="entry name" value="Astacin_nematoda"/>
    <property type="match status" value="1"/>
</dbReference>
<evidence type="ECO:0000256" key="3">
    <source>
        <dbReference type="ARBA" id="ARBA00022536"/>
    </source>
</evidence>
<comment type="caution">
    <text evidence="11">Lacks conserved residue(s) required for the propagation of feature annotation.</text>
</comment>
<protein>
    <recommendedName>
        <fullName evidence="10">Zinc metalloproteinase</fullName>
    </recommendedName>
</protein>
<feature type="chain" id="PRO_5005733434" description="Zinc metalloproteinase" evidence="10 12">
    <location>
        <begin position="20"/>
        <end position="385"/>
    </location>
</feature>
<accession>A0A0N5BN22</accession>
<keyword evidence="3" id="KW-0245">EGF-like domain</keyword>
<dbReference type="CDD" id="cd04280">
    <property type="entry name" value="ZnMc_astacin_like"/>
    <property type="match status" value="1"/>
</dbReference>
<evidence type="ECO:0000256" key="1">
    <source>
        <dbReference type="ARBA" id="ARBA00004613"/>
    </source>
</evidence>
<keyword evidence="9" id="KW-0325">Glycoprotein</keyword>
<keyword evidence="4 11" id="KW-0479">Metal-binding</keyword>
<keyword evidence="6 11" id="KW-0862">Zinc</keyword>
<evidence type="ECO:0000256" key="6">
    <source>
        <dbReference type="ARBA" id="ARBA00022833"/>
    </source>
</evidence>
<evidence type="ECO:0000256" key="10">
    <source>
        <dbReference type="PIRNR" id="PIRNR036365"/>
    </source>
</evidence>
<dbReference type="GO" id="GO:0008270">
    <property type="term" value="F:zinc ion binding"/>
    <property type="evidence" value="ECO:0007669"/>
    <property type="project" value="UniProtKB-UniRule"/>
</dbReference>
<sequence length="385" mass="43384">MNSFIKLFLFSLFILKVIANTEGTLKADSNSESYETRVKKSILKNMPLRWTFPIDYHIRDDVNKNTVKTALAIIQRETCIRFRETVNFKNGGLNYVNGSSGCISYVGKVSNGKPQDIILGSTCDKVTTAIHETCHALGLIHEMTRHDRDSYIDIKYANIDPRVAYNFQPFDLTKASSYGLRYDFGSVMHYDRLAGSANGLLAMQPKYESYLKTIGQSTRFGFNDVKQLNIHYCNNKCKKKLNCQRGGYTNPNNCKFCKCPEFFTGTLCTKLLPSHKQCGTTKLKTKSVDKQLTVNGIKTCYFQITAPIGRKVRLNIEITNLIDSFVCQPNKGLEVKFLADKAVSGAMFCGRNIGKILTSQNNVVVMKYVGVTPYSGIKIRYRDVA</sequence>
<dbReference type="PANTHER" id="PTHR10127">
    <property type="entry name" value="DISCOIDIN, CUB, EGF, LAMININ , AND ZINC METALLOPROTEASE DOMAIN CONTAINING"/>
    <property type="match status" value="1"/>
</dbReference>
<dbReference type="GO" id="GO:0018996">
    <property type="term" value="P:molting cycle, collagen and cuticulin-based cuticle"/>
    <property type="evidence" value="ECO:0007669"/>
    <property type="project" value="InterPro"/>
</dbReference>
<evidence type="ECO:0000256" key="12">
    <source>
        <dbReference type="RuleBase" id="RU361183"/>
    </source>
</evidence>
<feature type="signal peptide" evidence="10 12">
    <location>
        <begin position="1"/>
        <end position="19"/>
    </location>
</feature>
<reference evidence="15" key="1">
    <citation type="submission" date="2017-02" db="UniProtKB">
        <authorList>
            <consortium name="WormBaseParasite"/>
        </authorList>
    </citation>
    <scope>IDENTIFICATION</scope>
</reference>
<dbReference type="InterPro" id="IPR017050">
    <property type="entry name" value="Metallopeptidase_nem"/>
</dbReference>
<feature type="binding site" evidence="11">
    <location>
        <position position="131"/>
    </location>
    <ligand>
        <name>Zn(2+)</name>
        <dbReference type="ChEBI" id="CHEBI:29105"/>
        <note>catalytic</note>
    </ligand>
</feature>
<dbReference type="InterPro" id="IPR000742">
    <property type="entry name" value="EGF"/>
</dbReference>
<organism evidence="14 15">
    <name type="scientific">Strongyloides papillosus</name>
    <name type="common">Intestinal threadworm</name>
    <dbReference type="NCBI Taxonomy" id="174720"/>
    <lineage>
        <taxon>Eukaryota</taxon>
        <taxon>Metazoa</taxon>
        <taxon>Ecdysozoa</taxon>
        <taxon>Nematoda</taxon>
        <taxon>Chromadorea</taxon>
        <taxon>Rhabditida</taxon>
        <taxon>Tylenchina</taxon>
        <taxon>Panagrolaimomorpha</taxon>
        <taxon>Strongyloidoidea</taxon>
        <taxon>Strongyloididae</taxon>
        <taxon>Strongyloides</taxon>
    </lineage>
</organism>
<comment type="cofactor">
    <cofactor evidence="11 12">
        <name>Zn(2+)</name>
        <dbReference type="ChEBI" id="CHEBI:29105"/>
    </cofactor>
    <text evidence="11 12">Binds 1 zinc ion per subunit.</text>
</comment>
<dbReference type="InterPro" id="IPR035914">
    <property type="entry name" value="Sperma_CUB_dom_sf"/>
</dbReference>
<dbReference type="GO" id="GO:0006508">
    <property type="term" value="P:proteolysis"/>
    <property type="evidence" value="ECO:0007669"/>
    <property type="project" value="UniProtKB-KW"/>
</dbReference>
<dbReference type="InterPro" id="IPR034035">
    <property type="entry name" value="Astacin-like_dom"/>
</dbReference>
<dbReference type="Proteomes" id="UP000046392">
    <property type="component" value="Unplaced"/>
</dbReference>
<dbReference type="AlphaFoldDB" id="A0A0N5BN22"/>
<evidence type="ECO:0000256" key="4">
    <source>
        <dbReference type="ARBA" id="ARBA00022723"/>
    </source>
</evidence>
<dbReference type="PRINTS" id="PR00480">
    <property type="entry name" value="ASTACIN"/>
</dbReference>
<dbReference type="InterPro" id="IPR024079">
    <property type="entry name" value="MetalloPept_cat_dom_sf"/>
</dbReference>
<keyword evidence="14" id="KW-1185">Reference proteome</keyword>
<keyword evidence="11 12" id="KW-0378">Hydrolase</keyword>
<keyword evidence="7 11" id="KW-0482">Metalloprotease</keyword>
<feature type="binding site" evidence="11">
    <location>
        <position position="135"/>
    </location>
    <ligand>
        <name>Zn(2+)</name>
        <dbReference type="ChEBI" id="CHEBI:29105"/>
        <note>catalytic</note>
    </ligand>
</feature>
<dbReference type="PANTHER" id="PTHR10127:SF802">
    <property type="entry name" value="ZINC METALLOPROTEINASE NAS-10"/>
    <property type="match status" value="1"/>
</dbReference>
<evidence type="ECO:0000256" key="11">
    <source>
        <dbReference type="PROSITE-ProRule" id="PRU01211"/>
    </source>
</evidence>
<dbReference type="WBParaSite" id="SPAL_0000730200.1">
    <property type="protein sequence ID" value="SPAL_0000730200.1"/>
    <property type="gene ID" value="SPAL_0000730200"/>
</dbReference>
<dbReference type="PROSITE" id="PS51864">
    <property type="entry name" value="ASTACIN"/>
    <property type="match status" value="1"/>
</dbReference>
<keyword evidence="2 10" id="KW-0964">Secreted</keyword>
<proteinExistence type="predicted"/>
<keyword evidence="11 12" id="KW-0645">Protease</keyword>
<evidence type="ECO:0000256" key="9">
    <source>
        <dbReference type="ARBA" id="ARBA00023180"/>
    </source>
</evidence>
<dbReference type="SUPFAM" id="SSF49854">
    <property type="entry name" value="Spermadhesin, CUB domain"/>
    <property type="match status" value="1"/>
</dbReference>
<feature type="binding site" evidence="11">
    <location>
        <position position="141"/>
    </location>
    <ligand>
        <name>Zn(2+)</name>
        <dbReference type="ChEBI" id="CHEBI:29105"/>
        <note>catalytic</note>
    </ligand>
</feature>
<evidence type="ECO:0000256" key="8">
    <source>
        <dbReference type="ARBA" id="ARBA00023157"/>
    </source>
</evidence>
<dbReference type="Pfam" id="PF01400">
    <property type="entry name" value="Astacin"/>
    <property type="match status" value="1"/>
</dbReference>
<dbReference type="Gene3D" id="3.40.390.10">
    <property type="entry name" value="Collagenase (Catalytic Domain)"/>
    <property type="match status" value="1"/>
</dbReference>
<keyword evidence="8" id="KW-1015">Disulfide bond</keyword>
<dbReference type="SMART" id="SM00235">
    <property type="entry name" value="ZnMc"/>
    <property type="match status" value="1"/>
</dbReference>
<evidence type="ECO:0000256" key="5">
    <source>
        <dbReference type="ARBA" id="ARBA00022729"/>
    </source>
</evidence>
<evidence type="ECO:0000313" key="15">
    <source>
        <dbReference type="WBParaSite" id="SPAL_0000730200.1"/>
    </source>
</evidence>
<evidence type="ECO:0000256" key="2">
    <source>
        <dbReference type="ARBA" id="ARBA00022525"/>
    </source>
</evidence>
<dbReference type="GO" id="GO:0005576">
    <property type="term" value="C:extracellular region"/>
    <property type="evidence" value="ECO:0007669"/>
    <property type="project" value="UniProtKB-SubCell"/>
</dbReference>
<feature type="domain" description="Peptidase M12A" evidence="13">
    <location>
        <begin position="40"/>
        <end position="234"/>
    </location>
</feature>
<name>A0A0N5BN22_STREA</name>
<dbReference type="GO" id="GO:0004222">
    <property type="term" value="F:metalloendopeptidase activity"/>
    <property type="evidence" value="ECO:0007669"/>
    <property type="project" value="UniProtKB-UniRule"/>
</dbReference>
<dbReference type="InterPro" id="IPR006026">
    <property type="entry name" value="Peptidase_Metallo"/>
</dbReference>
<comment type="subcellular location">
    <subcellularLocation>
        <location evidence="1 10">Secreted</location>
    </subcellularLocation>
</comment>
<dbReference type="InterPro" id="IPR001506">
    <property type="entry name" value="Peptidase_M12A"/>
</dbReference>
<feature type="active site" evidence="11">
    <location>
        <position position="132"/>
    </location>
</feature>
<evidence type="ECO:0000259" key="13">
    <source>
        <dbReference type="PROSITE" id="PS51864"/>
    </source>
</evidence>
<dbReference type="PROSITE" id="PS00022">
    <property type="entry name" value="EGF_1"/>
    <property type="match status" value="1"/>
</dbReference>
<dbReference type="SUPFAM" id="SSF55486">
    <property type="entry name" value="Metalloproteases ('zincins'), catalytic domain"/>
    <property type="match status" value="1"/>
</dbReference>
<keyword evidence="5 10" id="KW-0732">Signal</keyword>
<evidence type="ECO:0000313" key="14">
    <source>
        <dbReference type="Proteomes" id="UP000046392"/>
    </source>
</evidence>
<evidence type="ECO:0000256" key="7">
    <source>
        <dbReference type="ARBA" id="ARBA00023049"/>
    </source>
</evidence>